<dbReference type="PANTHER" id="PTHR46052">
    <property type="entry name" value="PHOSDUCIN-LIKE PROTEIN"/>
    <property type="match status" value="1"/>
</dbReference>
<dbReference type="OrthoDB" id="70588at2759"/>
<dbReference type="STRING" id="181874.A0A409V996"/>
<feature type="compositionally biased region" description="Polar residues" evidence="2">
    <location>
        <begin position="19"/>
        <end position="30"/>
    </location>
</feature>
<dbReference type="EMBL" id="NHTK01006127">
    <property type="protein sequence ID" value="PPQ63251.1"/>
    <property type="molecule type" value="Genomic_DNA"/>
</dbReference>
<reference evidence="4 5" key="1">
    <citation type="journal article" date="2018" name="Evol. Lett.">
        <title>Horizontal gene cluster transfer increased hallucinogenic mushroom diversity.</title>
        <authorList>
            <person name="Reynolds H.T."/>
            <person name="Vijayakumar V."/>
            <person name="Gluck-Thaler E."/>
            <person name="Korotkin H.B."/>
            <person name="Matheny P.B."/>
            <person name="Slot J.C."/>
        </authorList>
    </citation>
    <scope>NUCLEOTIDE SEQUENCE [LARGE SCALE GENOMIC DNA]</scope>
    <source>
        <strain evidence="4 5">2629</strain>
    </source>
</reference>
<feature type="region of interest" description="Disordered" evidence="2">
    <location>
        <begin position="233"/>
        <end position="283"/>
    </location>
</feature>
<dbReference type="InParanoid" id="A0A409V996"/>
<name>A0A409V996_9AGAR</name>
<evidence type="ECO:0000313" key="4">
    <source>
        <dbReference type="EMBL" id="PPQ63251.1"/>
    </source>
</evidence>
<organism evidence="4 5">
    <name type="scientific">Panaeolus cyanescens</name>
    <dbReference type="NCBI Taxonomy" id="181874"/>
    <lineage>
        <taxon>Eukaryota</taxon>
        <taxon>Fungi</taxon>
        <taxon>Dikarya</taxon>
        <taxon>Basidiomycota</taxon>
        <taxon>Agaricomycotina</taxon>
        <taxon>Agaricomycetes</taxon>
        <taxon>Agaricomycetidae</taxon>
        <taxon>Agaricales</taxon>
        <taxon>Agaricineae</taxon>
        <taxon>Galeropsidaceae</taxon>
        <taxon>Panaeolus</taxon>
    </lineage>
</organism>
<dbReference type="SUPFAM" id="SSF52833">
    <property type="entry name" value="Thioredoxin-like"/>
    <property type="match status" value="1"/>
</dbReference>
<keyword evidence="5" id="KW-1185">Reference proteome</keyword>
<protein>
    <recommendedName>
        <fullName evidence="3">Phosducin domain-containing protein</fullName>
    </recommendedName>
</protein>
<evidence type="ECO:0000313" key="5">
    <source>
        <dbReference type="Proteomes" id="UP000284842"/>
    </source>
</evidence>
<dbReference type="Pfam" id="PF02114">
    <property type="entry name" value="Phosducin"/>
    <property type="match status" value="1"/>
</dbReference>
<dbReference type="Proteomes" id="UP000284842">
    <property type="component" value="Unassembled WGS sequence"/>
</dbReference>
<gene>
    <name evidence="4" type="ORF">CVT24_006776</name>
</gene>
<evidence type="ECO:0000256" key="2">
    <source>
        <dbReference type="SAM" id="MobiDB-lite"/>
    </source>
</evidence>
<feature type="compositionally biased region" description="Basic and acidic residues" evidence="2">
    <location>
        <begin position="60"/>
        <end position="75"/>
    </location>
</feature>
<dbReference type="Gene3D" id="3.40.30.10">
    <property type="entry name" value="Glutaredoxin"/>
    <property type="match status" value="1"/>
</dbReference>
<evidence type="ECO:0000256" key="1">
    <source>
        <dbReference type="ARBA" id="ARBA00009686"/>
    </source>
</evidence>
<evidence type="ECO:0000259" key="3">
    <source>
        <dbReference type="Pfam" id="PF02114"/>
    </source>
</evidence>
<proteinExistence type="inferred from homology"/>
<feature type="domain" description="Phosducin" evidence="3">
    <location>
        <begin position="174"/>
        <end position="234"/>
    </location>
</feature>
<dbReference type="PANTHER" id="PTHR46052:SF1">
    <property type="entry name" value="PHOSDUCIN-LIKE PROTEIN"/>
    <property type="match status" value="1"/>
</dbReference>
<feature type="compositionally biased region" description="Basic and acidic residues" evidence="2">
    <location>
        <begin position="90"/>
        <end position="116"/>
    </location>
</feature>
<dbReference type="AlphaFoldDB" id="A0A409V996"/>
<feature type="compositionally biased region" description="Basic and acidic residues" evidence="2">
    <location>
        <begin position="31"/>
        <end position="53"/>
    </location>
</feature>
<dbReference type="InterPro" id="IPR036249">
    <property type="entry name" value="Thioredoxin-like_sf"/>
</dbReference>
<dbReference type="InterPro" id="IPR024253">
    <property type="entry name" value="Phosducin_thioredoxin-like_dom"/>
</dbReference>
<feature type="compositionally biased region" description="Acidic residues" evidence="2">
    <location>
        <begin position="267"/>
        <end position="283"/>
    </location>
</feature>
<feature type="region of interest" description="Disordered" evidence="2">
    <location>
        <begin position="12"/>
        <end position="116"/>
    </location>
</feature>
<comment type="caution">
    <text evidence="4">The sequence shown here is derived from an EMBL/GenBank/DDBJ whole genome shotgun (WGS) entry which is preliminary data.</text>
</comment>
<comment type="similarity">
    <text evidence="1">Belongs to the phosducin family.</text>
</comment>
<accession>A0A409V996</accession>
<sequence length="357" mass="41086">MYADIEALVLSGELFNGPERSTSPTRSASPDSDKGWHDDELQSEKKQRRREQGLDYDSDEERRDLIKAQAERQGKESIGMGPGRTGVKGVIRDRDEAVELQREKESRQVEEMNKKMEDASLGGKTFLEEEREKALRGEKVDEIVRQEIERASERRDAFGNKKEGPFGHLREVGMKGFVSAVEKEQTGTWVVVHLYDPSLERCYLIDEVLAQLARSYPQIKFLRAKAAALGFASKGAPTPKPARRAIKPLREEDDEDDPFRDDKYHDYDDDDDEDDNDDYENDDVDLDMLPTMLVYRSGELIYNWVRVDWEAGEGGLQEWLNKHHILPQERYGLKGNLGIPSDDEDFDLEWDEDDIKL</sequence>
<dbReference type="InterPro" id="IPR051499">
    <property type="entry name" value="Phosducin-like_reg"/>
</dbReference>